<dbReference type="NCBIfam" id="TIGR01855">
    <property type="entry name" value="IMP_synth_hisH"/>
    <property type="match status" value="1"/>
</dbReference>
<dbReference type="SUPFAM" id="SSF52317">
    <property type="entry name" value="Class I glutamine amidotransferase-like"/>
    <property type="match status" value="1"/>
</dbReference>
<evidence type="ECO:0000256" key="4">
    <source>
        <dbReference type="ARBA" id="ARBA00022801"/>
    </source>
</evidence>
<evidence type="ECO:0000256" key="6">
    <source>
        <dbReference type="ARBA" id="ARBA00023102"/>
    </source>
</evidence>
<feature type="active site" evidence="10 11">
    <location>
        <position position="187"/>
    </location>
</feature>
<keyword evidence="6 10" id="KW-0368">Histidine biosynthesis</keyword>
<comment type="subunit">
    <text evidence="2 10">Heterodimer of HisH and HisF.</text>
</comment>
<dbReference type="EC" id="3.5.1.2" evidence="10"/>
<keyword evidence="5 10" id="KW-0315">Glutamine amidotransferase</keyword>
<evidence type="ECO:0000256" key="3">
    <source>
        <dbReference type="ARBA" id="ARBA00022605"/>
    </source>
</evidence>
<evidence type="ECO:0000256" key="7">
    <source>
        <dbReference type="ARBA" id="ARBA00023239"/>
    </source>
</evidence>
<feature type="active site" evidence="10 11">
    <location>
        <position position="185"/>
    </location>
</feature>
<dbReference type="PANTHER" id="PTHR42701">
    <property type="entry name" value="IMIDAZOLE GLYCEROL PHOSPHATE SYNTHASE SUBUNIT HISH"/>
    <property type="match status" value="1"/>
</dbReference>
<dbReference type="AlphaFoldDB" id="A0A161Q9K5"/>
<gene>
    <name evidence="13" type="primary">hisH1</name>
    <name evidence="10" type="synonym">hisH</name>
    <name evidence="13" type="ORF">ATZ99_20900</name>
</gene>
<comment type="catalytic activity">
    <reaction evidence="9 10">
        <text>L-glutamine + H2O = L-glutamate + NH4(+)</text>
        <dbReference type="Rhea" id="RHEA:15889"/>
        <dbReference type="ChEBI" id="CHEBI:15377"/>
        <dbReference type="ChEBI" id="CHEBI:28938"/>
        <dbReference type="ChEBI" id="CHEBI:29985"/>
        <dbReference type="ChEBI" id="CHEBI:58359"/>
        <dbReference type="EC" id="3.5.1.2"/>
    </reaction>
</comment>
<dbReference type="Gene3D" id="3.40.50.880">
    <property type="match status" value="1"/>
</dbReference>
<comment type="function">
    <text evidence="10">IGPS catalyzes the conversion of PRFAR and glutamine to IGP, AICAR and glutamate. The HisH subunit catalyzes the hydrolysis of glutamine to glutamate and ammonia as part of the synthesis of IGP and AICAR. The resulting ammonia molecule is channeled to the active site of HisF.</text>
</comment>
<dbReference type="GO" id="GO:0004359">
    <property type="term" value="F:glutaminase activity"/>
    <property type="evidence" value="ECO:0007669"/>
    <property type="project" value="UniProtKB-EC"/>
</dbReference>
<keyword evidence="13" id="KW-0328">Glycosyltransferase</keyword>
<protein>
    <recommendedName>
        <fullName evidence="10">Imidazole glycerol phosphate synthase subunit HisH</fullName>
        <ecNumber evidence="10">4.3.2.10</ecNumber>
    </recommendedName>
    <alternativeName>
        <fullName evidence="10">IGP synthase glutaminase subunit</fullName>
        <ecNumber evidence="10">3.5.1.2</ecNumber>
    </alternativeName>
    <alternativeName>
        <fullName evidence="10">IGP synthase subunit HisH</fullName>
    </alternativeName>
    <alternativeName>
        <fullName evidence="10">ImGP synthase subunit HisH</fullName>
        <shortName evidence="10">IGPS subunit HisH</shortName>
    </alternativeName>
</protein>
<dbReference type="PROSITE" id="PS51273">
    <property type="entry name" value="GATASE_TYPE_1"/>
    <property type="match status" value="1"/>
</dbReference>
<organism evidence="13 14">
    <name type="scientific">Thermovenabulum gondwanense</name>
    <dbReference type="NCBI Taxonomy" id="520767"/>
    <lineage>
        <taxon>Bacteria</taxon>
        <taxon>Bacillati</taxon>
        <taxon>Bacillota</taxon>
        <taxon>Clostridia</taxon>
        <taxon>Thermosediminibacterales</taxon>
        <taxon>Thermosediminibacteraceae</taxon>
        <taxon>Thermovenabulum</taxon>
    </lineage>
</organism>
<dbReference type="EC" id="4.3.2.10" evidence="10"/>
<sequence>MKKVVTLVDYGMGNLGSVKKAFEYLGFEVKLASKGFELERADCMVLPGVGAFKEAMERLKSGGIKEEIRKKVLRDKIPFLGICLGMQLLFEFSYEGESEGLSIFEGKVKLFPKKEGVKIPHMGWNKINVVKDSLLLKGLDGQYFYFVHSYYVDTTDLDLVSSLCIHGLEFTASVERENIFATQFHPEKSGEAGLYLLENFGRLL</sequence>
<dbReference type="InterPro" id="IPR029062">
    <property type="entry name" value="Class_I_gatase-like"/>
</dbReference>
<dbReference type="InterPro" id="IPR010139">
    <property type="entry name" value="Imidazole-glycPsynth_HisH"/>
</dbReference>
<evidence type="ECO:0000259" key="12">
    <source>
        <dbReference type="Pfam" id="PF00117"/>
    </source>
</evidence>
<dbReference type="InterPro" id="IPR017926">
    <property type="entry name" value="GATASE"/>
</dbReference>
<keyword evidence="10" id="KW-0963">Cytoplasm</keyword>
<dbReference type="Pfam" id="PF00117">
    <property type="entry name" value="GATase"/>
    <property type="match status" value="1"/>
</dbReference>
<dbReference type="Proteomes" id="UP000075737">
    <property type="component" value="Unassembled WGS sequence"/>
</dbReference>
<dbReference type="RefSeq" id="WP_222927111.1">
    <property type="nucleotide sequence ID" value="NZ_LOHZ01000043.1"/>
</dbReference>
<keyword evidence="14" id="KW-1185">Reference proteome</keyword>
<keyword evidence="7 10" id="KW-0456">Lyase</keyword>
<dbReference type="GO" id="GO:0000107">
    <property type="term" value="F:imidazoleglycerol-phosphate synthase activity"/>
    <property type="evidence" value="ECO:0007669"/>
    <property type="project" value="UniProtKB-UniRule"/>
</dbReference>
<accession>A0A161Q9K5</accession>
<keyword evidence="3 10" id="KW-0028">Amino-acid biosynthesis</keyword>
<evidence type="ECO:0000313" key="14">
    <source>
        <dbReference type="Proteomes" id="UP000075737"/>
    </source>
</evidence>
<evidence type="ECO:0000256" key="2">
    <source>
        <dbReference type="ARBA" id="ARBA00011152"/>
    </source>
</evidence>
<dbReference type="EMBL" id="LOHZ01000043">
    <property type="protein sequence ID" value="KYO64330.1"/>
    <property type="molecule type" value="Genomic_DNA"/>
</dbReference>
<comment type="caution">
    <text evidence="13">The sequence shown here is derived from an EMBL/GenBank/DDBJ whole genome shotgun (WGS) entry which is preliminary data.</text>
</comment>
<proteinExistence type="inferred from homology"/>
<dbReference type="GO" id="GO:0005737">
    <property type="term" value="C:cytoplasm"/>
    <property type="evidence" value="ECO:0007669"/>
    <property type="project" value="UniProtKB-SubCell"/>
</dbReference>
<comment type="catalytic activity">
    <reaction evidence="8 10">
        <text>5-[(5-phospho-1-deoxy-D-ribulos-1-ylimino)methylamino]-1-(5-phospho-beta-D-ribosyl)imidazole-4-carboxamide + L-glutamine = D-erythro-1-(imidazol-4-yl)glycerol 3-phosphate + 5-amino-1-(5-phospho-beta-D-ribosyl)imidazole-4-carboxamide + L-glutamate + H(+)</text>
        <dbReference type="Rhea" id="RHEA:24793"/>
        <dbReference type="ChEBI" id="CHEBI:15378"/>
        <dbReference type="ChEBI" id="CHEBI:29985"/>
        <dbReference type="ChEBI" id="CHEBI:58278"/>
        <dbReference type="ChEBI" id="CHEBI:58359"/>
        <dbReference type="ChEBI" id="CHEBI:58475"/>
        <dbReference type="ChEBI" id="CHEBI:58525"/>
        <dbReference type="EC" id="4.3.2.10"/>
    </reaction>
</comment>
<dbReference type="GO" id="GO:0016829">
    <property type="term" value="F:lyase activity"/>
    <property type="evidence" value="ECO:0007669"/>
    <property type="project" value="UniProtKB-KW"/>
</dbReference>
<keyword evidence="13" id="KW-0808">Transferase</keyword>
<dbReference type="GO" id="GO:0000105">
    <property type="term" value="P:L-histidine biosynthetic process"/>
    <property type="evidence" value="ECO:0007669"/>
    <property type="project" value="UniProtKB-UniRule"/>
</dbReference>
<reference evidence="13 14" key="1">
    <citation type="submission" date="2015-12" db="EMBL/GenBank/DDBJ databases">
        <title>Draft genome of Thermovenabulum gondwanense isolated from a red thermophilic microbial mat colonisisng an outflow channel of a bore well.</title>
        <authorList>
            <person name="Patel B.K."/>
        </authorList>
    </citation>
    <scope>NUCLEOTIDE SEQUENCE [LARGE SCALE GENOMIC DNA]</scope>
    <source>
        <strain evidence="13 14">R270</strain>
    </source>
</reference>
<dbReference type="STRING" id="520767.ATZ99_20900"/>
<evidence type="ECO:0000256" key="11">
    <source>
        <dbReference type="PIRSR" id="PIRSR000495-1"/>
    </source>
</evidence>
<evidence type="ECO:0000313" key="13">
    <source>
        <dbReference type="EMBL" id="KYO64330.1"/>
    </source>
</evidence>
<keyword evidence="4 10" id="KW-0378">Hydrolase</keyword>
<dbReference type="UniPathway" id="UPA00031">
    <property type="reaction ID" value="UER00010"/>
</dbReference>
<dbReference type="CDD" id="cd01748">
    <property type="entry name" value="GATase1_IGP_Synthase"/>
    <property type="match status" value="1"/>
</dbReference>
<evidence type="ECO:0000256" key="9">
    <source>
        <dbReference type="ARBA" id="ARBA00049534"/>
    </source>
</evidence>
<evidence type="ECO:0000256" key="10">
    <source>
        <dbReference type="HAMAP-Rule" id="MF_00278"/>
    </source>
</evidence>
<comment type="pathway">
    <text evidence="1 10">Amino-acid biosynthesis; L-histidine biosynthesis; L-histidine from 5-phospho-alpha-D-ribose 1-diphosphate: step 5/9.</text>
</comment>
<evidence type="ECO:0000256" key="8">
    <source>
        <dbReference type="ARBA" id="ARBA00047838"/>
    </source>
</evidence>
<dbReference type="PANTHER" id="PTHR42701:SF1">
    <property type="entry name" value="IMIDAZOLE GLYCEROL PHOSPHATE SYNTHASE SUBUNIT HISH"/>
    <property type="match status" value="1"/>
</dbReference>
<name>A0A161Q9K5_9FIRM</name>
<feature type="domain" description="Glutamine amidotransferase" evidence="12">
    <location>
        <begin position="7"/>
        <end position="200"/>
    </location>
</feature>
<feature type="active site" description="Nucleophile" evidence="10 11">
    <location>
        <position position="83"/>
    </location>
</feature>
<dbReference type="HAMAP" id="MF_00278">
    <property type="entry name" value="HisH"/>
    <property type="match status" value="1"/>
</dbReference>
<evidence type="ECO:0000256" key="5">
    <source>
        <dbReference type="ARBA" id="ARBA00022962"/>
    </source>
</evidence>
<dbReference type="PIRSF" id="PIRSF000495">
    <property type="entry name" value="Amidotransf_hisH"/>
    <property type="match status" value="1"/>
</dbReference>
<comment type="subcellular location">
    <subcellularLocation>
        <location evidence="10">Cytoplasm</location>
    </subcellularLocation>
</comment>
<evidence type="ECO:0000256" key="1">
    <source>
        <dbReference type="ARBA" id="ARBA00005091"/>
    </source>
</evidence>
<dbReference type="PATRIC" id="fig|520767.4.peg.2213"/>